<evidence type="ECO:0000256" key="9">
    <source>
        <dbReference type="ARBA" id="ARBA00022833"/>
    </source>
</evidence>
<feature type="domain" description="MIB/HERC2" evidence="12">
    <location>
        <begin position="1"/>
        <end position="68"/>
    </location>
</feature>
<dbReference type="RefSeq" id="XP_017298111.1">
    <property type="nucleotide sequence ID" value="XM_017442622.2"/>
</dbReference>
<evidence type="ECO:0000256" key="3">
    <source>
        <dbReference type="ARBA" id="ARBA00022490"/>
    </source>
</evidence>
<comment type="subcellular location">
    <subcellularLocation>
        <location evidence="1">Cytoplasm</location>
    </subcellularLocation>
</comment>
<dbReference type="PROSITE" id="PS51416">
    <property type="entry name" value="MIB_HERC2"/>
    <property type="match status" value="2"/>
</dbReference>
<dbReference type="InterPro" id="IPR037252">
    <property type="entry name" value="Mib_Herc2_sf"/>
</dbReference>
<accession>A0A1S4E7D7</accession>
<dbReference type="Proteomes" id="UP000079169">
    <property type="component" value="Unplaced"/>
</dbReference>
<dbReference type="InterPro" id="IPR010606">
    <property type="entry name" value="Mib_Herc2"/>
</dbReference>
<keyword evidence="9" id="KW-0862">Zinc</keyword>
<dbReference type="SMART" id="SM00291">
    <property type="entry name" value="ZnF_ZZ"/>
    <property type="match status" value="1"/>
</dbReference>
<keyword evidence="13" id="KW-1185">Reference proteome</keyword>
<keyword evidence="3" id="KW-0963">Cytoplasm</keyword>
<dbReference type="AlphaFoldDB" id="A0A1S4E7D7"/>
<keyword evidence="6" id="KW-0677">Repeat</keyword>
<dbReference type="GO" id="GO:0005737">
    <property type="term" value="C:cytoplasm"/>
    <property type="evidence" value="ECO:0007669"/>
    <property type="project" value="UniProtKB-SubCell"/>
</dbReference>
<dbReference type="InterPro" id="IPR000433">
    <property type="entry name" value="Znf_ZZ"/>
</dbReference>
<dbReference type="Pfam" id="PF00569">
    <property type="entry name" value="ZZ"/>
    <property type="match status" value="1"/>
</dbReference>
<keyword evidence="8" id="KW-0833">Ubl conjugation pathway</keyword>
<dbReference type="SUPFAM" id="SSF159034">
    <property type="entry name" value="Mib/herc2 domain-like"/>
    <property type="match status" value="2"/>
</dbReference>
<dbReference type="FunFam" id="2.30.30.40:FF:000078">
    <property type="entry name" value="Putative e3 ubiquitin-protein ligase mib2"/>
    <property type="match status" value="1"/>
</dbReference>
<dbReference type="PaxDb" id="121845-A0A1S4E7D7"/>
<evidence type="ECO:0000256" key="4">
    <source>
        <dbReference type="ARBA" id="ARBA00022679"/>
    </source>
</evidence>
<evidence type="ECO:0000256" key="5">
    <source>
        <dbReference type="ARBA" id="ARBA00022723"/>
    </source>
</evidence>
<dbReference type="Gene3D" id="2.30.30.40">
    <property type="entry name" value="SH3 Domains"/>
    <property type="match status" value="2"/>
</dbReference>
<evidence type="ECO:0000256" key="8">
    <source>
        <dbReference type="ARBA" id="ARBA00022786"/>
    </source>
</evidence>
<comment type="pathway">
    <text evidence="2">Protein modification; protein ubiquitination.</text>
</comment>
<dbReference type="GO" id="GO:0008270">
    <property type="term" value="F:zinc ion binding"/>
    <property type="evidence" value="ECO:0007669"/>
    <property type="project" value="UniProtKB-KW"/>
</dbReference>
<dbReference type="KEGG" id="dci:108251970"/>
<dbReference type="Pfam" id="PF18346">
    <property type="entry name" value="SH3_15"/>
    <property type="match status" value="2"/>
</dbReference>
<evidence type="ECO:0000256" key="6">
    <source>
        <dbReference type="ARBA" id="ARBA00022737"/>
    </source>
</evidence>
<dbReference type="PANTHER" id="PTHR24202:SF4">
    <property type="entry name" value="E3 UBIQUITIN-PROTEIN LIGASE MIB2-RELATED"/>
    <property type="match status" value="1"/>
</dbReference>
<feature type="domain" description="ZZ-type" evidence="11">
    <location>
        <begin position="74"/>
        <end position="128"/>
    </location>
</feature>
<proteinExistence type="predicted"/>
<evidence type="ECO:0000256" key="2">
    <source>
        <dbReference type="ARBA" id="ARBA00004906"/>
    </source>
</evidence>
<dbReference type="InterPro" id="IPR043145">
    <property type="entry name" value="Znf_ZZ_sf"/>
</dbReference>
<sequence>MLNIEIGLRVIRGPDWKWLDEDGGEGGLGTVVAVKSNVVSVIWDLGNKSSCYRVGSENAYDLQVYDSGPVGIKHETISCDACQDERSCIVGTRYSCIECSNYDLCASCYHGDEHDITHAFYRVDTPTSSTASLPPRRLSKKIYVRGFSIGAKVSRGLNWEWENQDGGPGKTGRIISIEDGKVGKSYRSVAKVLWSIGKENIYRIGSYGKVDLKCVGSGASSMVYKSHLPVLGQTISTGYIFRRGDRVKVITDAKTLQHVQESSKGGWTPQLLNFLGHTGIVHRVTEQTLVRVRFENCDNKWTFDPRALTKVDPFVAGDFVYFIPDELSAKEHLKGHGEWIAAMAGDLGDIGIVIKVYEDKDVRVAFRKNTWTLSSKCLKLIKSNSLSDSTSLEITYRDYLLPFLNSQVNASTQSAPLLNSESPPDVVEEVEAVMREVVRGNPSAVKAFLENNANLIDCPVLGGK</sequence>
<evidence type="ECO:0000313" key="13">
    <source>
        <dbReference type="Proteomes" id="UP000079169"/>
    </source>
</evidence>
<dbReference type="PROSITE" id="PS50135">
    <property type="entry name" value="ZF_ZZ_2"/>
    <property type="match status" value="1"/>
</dbReference>
<dbReference type="UniPathway" id="UPA00143"/>
<dbReference type="PANTHER" id="PTHR24202">
    <property type="entry name" value="E3 UBIQUITIN-PROTEIN LIGASE MIB2"/>
    <property type="match status" value="1"/>
</dbReference>
<reference evidence="14" key="1">
    <citation type="submission" date="2025-08" db="UniProtKB">
        <authorList>
            <consortium name="RefSeq"/>
        </authorList>
    </citation>
    <scope>IDENTIFICATION</scope>
</reference>
<dbReference type="STRING" id="121845.A0A1S4E7D7"/>
<keyword evidence="5" id="KW-0479">Metal-binding</keyword>
<evidence type="ECO:0000256" key="10">
    <source>
        <dbReference type="PROSITE-ProRule" id="PRU00228"/>
    </source>
</evidence>
<evidence type="ECO:0000256" key="7">
    <source>
        <dbReference type="ARBA" id="ARBA00022771"/>
    </source>
</evidence>
<dbReference type="GeneID" id="108251970"/>
<evidence type="ECO:0000259" key="11">
    <source>
        <dbReference type="PROSITE" id="PS50135"/>
    </source>
</evidence>
<dbReference type="SUPFAM" id="SSF57850">
    <property type="entry name" value="RING/U-box"/>
    <property type="match status" value="1"/>
</dbReference>
<evidence type="ECO:0000313" key="14">
    <source>
        <dbReference type="RefSeq" id="XP_017298111.1"/>
    </source>
</evidence>
<dbReference type="Gene3D" id="3.30.60.90">
    <property type="match status" value="1"/>
</dbReference>
<evidence type="ECO:0000259" key="12">
    <source>
        <dbReference type="PROSITE" id="PS51416"/>
    </source>
</evidence>
<dbReference type="InterPro" id="IPR040847">
    <property type="entry name" value="SH3_15"/>
</dbReference>
<organism evidence="13 14">
    <name type="scientific">Diaphorina citri</name>
    <name type="common">Asian citrus psyllid</name>
    <dbReference type="NCBI Taxonomy" id="121845"/>
    <lineage>
        <taxon>Eukaryota</taxon>
        <taxon>Metazoa</taxon>
        <taxon>Ecdysozoa</taxon>
        <taxon>Arthropoda</taxon>
        <taxon>Hexapoda</taxon>
        <taxon>Insecta</taxon>
        <taxon>Pterygota</taxon>
        <taxon>Neoptera</taxon>
        <taxon>Paraneoptera</taxon>
        <taxon>Hemiptera</taxon>
        <taxon>Sternorrhyncha</taxon>
        <taxon>Psylloidea</taxon>
        <taxon>Psyllidae</taxon>
        <taxon>Diaphorininae</taxon>
        <taxon>Diaphorina</taxon>
    </lineage>
</organism>
<keyword evidence="4" id="KW-0808">Transferase</keyword>
<dbReference type="GO" id="GO:0004842">
    <property type="term" value="F:ubiquitin-protein transferase activity"/>
    <property type="evidence" value="ECO:0007669"/>
    <property type="project" value="InterPro"/>
</dbReference>
<feature type="domain" description="MIB/HERC2" evidence="12">
    <location>
        <begin position="139"/>
        <end position="218"/>
    </location>
</feature>
<name>A0A1S4E7D7_DIACI</name>
<dbReference type="GO" id="GO:0016567">
    <property type="term" value="P:protein ubiquitination"/>
    <property type="evidence" value="ECO:0007669"/>
    <property type="project" value="UniProtKB-UniPathway"/>
</dbReference>
<dbReference type="Pfam" id="PF06701">
    <property type="entry name" value="MIB_HERC2"/>
    <property type="match status" value="2"/>
</dbReference>
<keyword evidence="7 10" id="KW-0863">Zinc-finger</keyword>
<evidence type="ECO:0000256" key="1">
    <source>
        <dbReference type="ARBA" id="ARBA00004496"/>
    </source>
</evidence>
<dbReference type="OMA" id="HDITHAF"/>
<protein>
    <submittedName>
        <fullName evidence="14">E3 ubiquitin-protein ligase MIB2-like</fullName>
    </submittedName>
</protein>
<gene>
    <name evidence="14" type="primary">LOC108251970</name>
</gene>